<organism evidence="1 2">
    <name type="scientific">Ancylostoma ceylanicum</name>
    <dbReference type="NCBI Taxonomy" id="53326"/>
    <lineage>
        <taxon>Eukaryota</taxon>
        <taxon>Metazoa</taxon>
        <taxon>Ecdysozoa</taxon>
        <taxon>Nematoda</taxon>
        <taxon>Chromadorea</taxon>
        <taxon>Rhabditida</taxon>
        <taxon>Rhabditina</taxon>
        <taxon>Rhabditomorpha</taxon>
        <taxon>Strongyloidea</taxon>
        <taxon>Ancylostomatidae</taxon>
        <taxon>Ancylostomatinae</taxon>
        <taxon>Ancylostoma</taxon>
    </lineage>
</organism>
<sequence>MGTYGLQWNEHGEGFPEFITTTKTIRGNSRFQKPTSLRWTWELPGGEYHNENDVAVVPKLYARSDHRLLRAKFFFSRKEEKGAKCKKYPPPLPLLQLLSVPSRVFISFSVPKPQQTP</sequence>
<dbReference type="AlphaFoldDB" id="A0A016RV18"/>
<evidence type="ECO:0000313" key="2">
    <source>
        <dbReference type="Proteomes" id="UP000024635"/>
    </source>
</evidence>
<gene>
    <name evidence="1" type="primary">Acey_s0364.g3565</name>
    <name evidence="1" type="ORF">Y032_0364g3565</name>
</gene>
<accession>A0A016RV18</accession>
<proteinExistence type="predicted"/>
<evidence type="ECO:0000313" key="1">
    <source>
        <dbReference type="EMBL" id="EYB82230.1"/>
    </source>
</evidence>
<name>A0A016RV18_9BILA</name>
<reference evidence="2" key="1">
    <citation type="journal article" date="2015" name="Nat. Genet.">
        <title>The genome and transcriptome of the zoonotic hookworm Ancylostoma ceylanicum identify infection-specific gene families.</title>
        <authorList>
            <person name="Schwarz E.M."/>
            <person name="Hu Y."/>
            <person name="Antoshechkin I."/>
            <person name="Miller M.M."/>
            <person name="Sternberg P.W."/>
            <person name="Aroian R.V."/>
        </authorList>
    </citation>
    <scope>NUCLEOTIDE SEQUENCE</scope>
    <source>
        <strain evidence="2">HY135</strain>
    </source>
</reference>
<dbReference type="EMBL" id="JARK01001700">
    <property type="protein sequence ID" value="EYB82230.1"/>
    <property type="molecule type" value="Genomic_DNA"/>
</dbReference>
<comment type="caution">
    <text evidence="1">The sequence shown here is derived from an EMBL/GenBank/DDBJ whole genome shotgun (WGS) entry which is preliminary data.</text>
</comment>
<keyword evidence="2" id="KW-1185">Reference proteome</keyword>
<dbReference type="OrthoDB" id="5873297at2759"/>
<dbReference type="Proteomes" id="UP000024635">
    <property type="component" value="Unassembled WGS sequence"/>
</dbReference>
<protein>
    <submittedName>
        <fullName evidence="1">Uncharacterized protein</fullName>
    </submittedName>
</protein>